<dbReference type="Proteomes" id="UP000244201">
    <property type="component" value="Chromosome"/>
</dbReference>
<reference evidence="1 2" key="1">
    <citation type="submission" date="2018-01" db="EMBL/GenBank/DDBJ databases">
        <title>Complete genome sequence of Streptomyces lunaelactis MM109T, a Ferroverdin A producer isolated from cave moonmilk deposits.</title>
        <authorList>
            <person name="Naome A."/>
            <person name="Martinet L."/>
            <person name="Maciejewska M."/>
            <person name="Anderssen S."/>
            <person name="Adam D."/>
            <person name="Tenconi E."/>
            <person name="Deflandre B."/>
            <person name="Arguelles-Arias A."/>
            <person name="Calusinska M."/>
            <person name="Copieters W."/>
            <person name="Karim L."/>
            <person name="Hanikenne M."/>
            <person name="Baurain D."/>
            <person name="van Wezel G."/>
            <person name="Smargiasso N."/>
            <person name="de Pauw E."/>
            <person name="Delfosse P."/>
            <person name="Rigali S."/>
        </authorList>
    </citation>
    <scope>NUCLEOTIDE SEQUENCE [LARGE SCALE GENOMIC DNA]</scope>
    <source>
        <strain evidence="1 2">MM109</strain>
    </source>
</reference>
<dbReference type="AlphaFoldDB" id="A0A2R4T4L7"/>
<dbReference type="KEGG" id="slk:SLUN_19470"/>
<sequence length="62" mass="7085">MTDALITYTVRWSDDETGGFHRTNVRMPHYDGRFVRRNIARRCLGGPEHADRVLVLSVAKAV</sequence>
<dbReference type="EMBL" id="CP026304">
    <property type="protein sequence ID" value="AVZ74017.1"/>
    <property type="molecule type" value="Genomic_DNA"/>
</dbReference>
<accession>A0A2R4T4L7</accession>
<keyword evidence="2" id="KW-1185">Reference proteome</keyword>
<name>A0A2R4T4L7_9ACTN</name>
<dbReference type="RefSeq" id="WP_108150087.1">
    <property type="nucleotide sequence ID" value="NZ_CP026304.1"/>
</dbReference>
<dbReference type="GeneID" id="55657435"/>
<organism evidence="1 2">
    <name type="scientific">Streptomyces lunaelactis</name>
    <dbReference type="NCBI Taxonomy" id="1535768"/>
    <lineage>
        <taxon>Bacteria</taxon>
        <taxon>Bacillati</taxon>
        <taxon>Actinomycetota</taxon>
        <taxon>Actinomycetes</taxon>
        <taxon>Kitasatosporales</taxon>
        <taxon>Streptomycetaceae</taxon>
        <taxon>Streptomyces</taxon>
    </lineage>
</organism>
<proteinExistence type="predicted"/>
<evidence type="ECO:0000313" key="1">
    <source>
        <dbReference type="EMBL" id="AVZ74017.1"/>
    </source>
</evidence>
<gene>
    <name evidence="1" type="ORF">SLUN_19470</name>
</gene>
<evidence type="ECO:0000313" key="2">
    <source>
        <dbReference type="Proteomes" id="UP000244201"/>
    </source>
</evidence>
<protein>
    <submittedName>
        <fullName evidence="1">Uncharacterized protein</fullName>
    </submittedName>
</protein>